<dbReference type="AlphaFoldDB" id="C4K6S3"/>
<name>C4K6S3_HAMD5</name>
<dbReference type="HOGENOM" id="CLU_2105571_0_0_6"/>
<reference evidence="1 2" key="1">
    <citation type="journal article" date="2009" name="Proc. Natl. Acad. Sci. U.S.A.">
        <title>Hamiltonella defensa, genome evolution of protective bacterial endosymbiont from pathogenic ancestors.</title>
        <authorList>
            <person name="Degnan P.H."/>
            <person name="Yu Y."/>
            <person name="Sisneros N."/>
            <person name="Wing R.A."/>
            <person name="Moran N.A."/>
        </authorList>
    </citation>
    <scope>NUCLEOTIDE SEQUENCE [LARGE SCALE GENOMIC DNA]</scope>
    <source>
        <strain evidence="2">5AT</strain>
    </source>
</reference>
<dbReference type="EMBL" id="CP001277">
    <property type="protein sequence ID" value="ACQ68266.1"/>
    <property type="molecule type" value="Genomic_DNA"/>
</dbReference>
<protein>
    <submittedName>
        <fullName evidence="1">Uncharacterized protein</fullName>
    </submittedName>
</protein>
<accession>C4K6S3</accession>
<dbReference type="STRING" id="572265.HDEF_1656"/>
<dbReference type="eggNOG" id="ENOG503357C">
    <property type="taxonomic scope" value="Bacteria"/>
</dbReference>
<keyword evidence="2" id="KW-1185">Reference proteome</keyword>
<dbReference type="Proteomes" id="UP000002334">
    <property type="component" value="Chromosome"/>
</dbReference>
<evidence type="ECO:0000313" key="2">
    <source>
        <dbReference type="Proteomes" id="UP000002334"/>
    </source>
</evidence>
<proteinExistence type="predicted"/>
<gene>
    <name evidence="1" type="primary">I</name>
    <name evidence="1" type="ordered locus">HDEF_1656</name>
</gene>
<sequence>MRNFHMQNLMNAQNITLSGGETIDSQQLLVMVNETRKDTGLRRNGLSDAKCRQLVMAWNIPYKKVPHVVPGGPITQMSVVDEEAFKNALDKMMLRAEKRGSQWYHPKMGRFSVTA</sequence>
<dbReference type="KEGG" id="hde:HDEF_1656"/>
<evidence type="ECO:0000313" key="1">
    <source>
        <dbReference type="EMBL" id="ACQ68266.1"/>
    </source>
</evidence>
<organism evidence="1 2">
    <name type="scientific">Hamiltonella defensa subsp. Acyrthosiphon pisum (strain 5AT)</name>
    <dbReference type="NCBI Taxonomy" id="572265"/>
    <lineage>
        <taxon>Bacteria</taxon>
        <taxon>Pseudomonadati</taxon>
        <taxon>Pseudomonadota</taxon>
        <taxon>Gammaproteobacteria</taxon>
        <taxon>Enterobacterales</taxon>
        <taxon>Enterobacteriaceae</taxon>
        <taxon>aphid secondary symbionts</taxon>
        <taxon>Candidatus Williamhamiltonella</taxon>
    </lineage>
</organism>